<reference evidence="16" key="1">
    <citation type="submission" date="2015-02" db="EMBL/GenBank/DDBJ databases">
        <title>Description and complete genome sequence of the first cultured representative of the subdivision 5 of the Verrucomicrobia phylum.</title>
        <authorList>
            <person name="Spring S."/>
            <person name="Bunk B."/>
            <person name="Sproer C."/>
            <person name="Klenk H.-P."/>
        </authorList>
    </citation>
    <scope>NUCLEOTIDE SEQUENCE [LARGE SCALE GENOMIC DNA]</scope>
    <source>
        <strain evidence="16">L21-Fru-AB</strain>
    </source>
</reference>
<feature type="domain" description="TonB-dependent receptor-like beta-barrel" evidence="13">
    <location>
        <begin position="218"/>
        <end position="642"/>
    </location>
</feature>
<dbReference type="InterPro" id="IPR012910">
    <property type="entry name" value="Plug_dom"/>
</dbReference>
<dbReference type="Pfam" id="PF00593">
    <property type="entry name" value="TonB_dep_Rec_b-barrel"/>
    <property type="match status" value="1"/>
</dbReference>
<dbReference type="STRING" id="1307763.L21SP4_01564"/>
<keyword evidence="2 10" id="KW-0813">Transport</keyword>
<evidence type="ECO:0000256" key="8">
    <source>
        <dbReference type="ARBA" id="ARBA00023170"/>
    </source>
</evidence>
<dbReference type="Pfam" id="PF07715">
    <property type="entry name" value="Plug"/>
    <property type="match status" value="1"/>
</dbReference>
<dbReference type="PROSITE" id="PS52016">
    <property type="entry name" value="TONB_DEPENDENT_REC_3"/>
    <property type="match status" value="1"/>
</dbReference>
<dbReference type="RefSeq" id="WP_160300743.1">
    <property type="nucleotide sequence ID" value="NZ_CP010904.1"/>
</dbReference>
<dbReference type="EMBL" id="CP010904">
    <property type="protein sequence ID" value="AKJ64807.1"/>
    <property type="molecule type" value="Genomic_DNA"/>
</dbReference>
<dbReference type="InterPro" id="IPR000531">
    <property type="entry name" value="Beta-barrel_TonB"/>
</dbReference>
<dbReference type="Gene3D" id="2.170.130.10">
    <property type="entry name" value="TonB-dependent receptor, plug domain"/>
    <property type="match status" value="1"/>
</dbReference>
<comment type="subcellular location">
    <subcellularLocation>
        <location evidence="1 10">Cell outer membrane</location>
        <topology evidence="1 10">Multi-pass membrane protein</topology>
    </subcellularLocation>
</comment>
<evidence type="ECO:0000256" key="10">
    <source>
        <dbReference type="PROSITE-ProRule" id="PRU01360"/>
    </source>
</evidence>
<evidence type="ECO:0000256" key="6">
    <source>
        <dbReference type="ARBA" id="ARBA00023077"/>
    </source>
</evidence>
<dbReference type="InterPro" id="IPR036942">
    <property type="entry name" value="Beta-barrel_TonB_sf"/>
</dbReference>
<dbReference type="PATRIC" id="fig|1609981.3.peg.1623"/>
<evidence type="ECO:0000259" key="14">
    <source>
        <dbReference type="Pfam" id="PF07715"/>
    </source>
</evidence>
<proteinExistence type="inferred from homology"/>
<evidence type="ECO:0000256" key="5">
    <source>
        <dbReference type="ARBA" id="ARBA00022729"/>
    </source>
</evidence>
<dbReference type="Gene3D" id="2.40.170.20">
    <property type="entry name" value="TonB-dependent receptor, beta-barrel domain"/>
    <property type="match status" value="1"/>
</dbReference>
<dbReference type="CDD" id="cd01347">
    <property type="entry name" value="ligand_gated_channel"/>
    <property type="match status" value="1"/>
</dbReference>
<evidence type="ECO:0000256" key="7">
    <source>
        <dbReference type="ARBA" id="ARBA00023136"/>
    </source>
</evidence>
<reference evidence="15 16" key="2">
    <citation type="journal article" date="2016" name="ISME J.">
        <title>Characterization of the first cultured representative of Verrucomicrobia subdivision 5 indicates the proposal of a novel phylum.</title>
        <authorList>
            <person name="Spring S."/>
            <person name="Bunk B."/>
            <person name="Sproer C."/>
            <person name="Schumann P."/>
            <person name="Rohde M."/>
            <person name="Tindall B.J."/>
            <person name="Klenk H.P."/>
        </authorList>
    </citation>
    <scope>NUCLEOTIDE SEQUENCE [LARGE SCALE GENOMIC DNA]</scope>
    <source>
        <strain evidence="15 16">L21-Fru-AB</strain>
    </source>
</reference>
<dbReference type="GO" id="GO:0044718">
    <property type="term" value="P:siderophore transmembrane transport"/>
    <property type="evidence" value="ECO:0007669"/>
    <property type="project" value="TreeGrafter"/>
</dbReference>
<organism evidence="15 16">
    <name type="scientific">Kiritimatiella glycovorans</name>
    <dbReference type="NCBI Taxonomy" id="1307763"/>
    <lineage>
        <taxon>Bacteria</taxon>
        <taxon>Pseudomonadati</taxon>
        <taxon>Kiritimatiellota</taxon>
        <taxon>Kiritimatiellia</taxon>
        <taxon>Kiritimatiellales</taxon>
        <taxon>Kiritimatiellaceae</taxon>
        <taxon>Kiritimatiella</taxon>
    </lineage>
</organism>
<dbReference type="SUPFAM" id="SSF56935">
    <property type="entry name" value="Porins"/>
    <property type="match status" value="1"/>
</dbReference>
<evidence type="ECO:0000256" key="3">
    <source>
        <dbReference type="ARBA" id="ARBA00022452"/>
    </source>
</evidence>
<keyword evidence="6 11" id="KW-0798">TonB box</keyword>
<sequence length="677" mass="74016" precursor="true">MKSMSIFVAAALCCASFVFAQETVTLTDVVVTPTGSEKESFDTSLPVNLLESRDLDEKIAVTVAEIFLKEPGVDVVTAGPGSVHPIIRGLSGERVLVLVNGVRLSEQRPGGNHVFSLDPAQIQRVEVVRGPASVLYGSDAIGGVINFITKGADEETGPEARFGGEADVQYESATDGWKESAHLRFGQGRFNGYVGGTYKDAGNIETPEGELANSFYEGYTLWGGGNYIGDGWKTYADYSFMEADIGIPAPAAFAEDYFKGEKHHRLALGFEADDFTGATERFSIDFGWQRHNRHRYRRKVDGLPPPIQASGGDLDVNIWLDIDTYTLKPQVVLVPNDTHRVTFGLDTFYEDATSDRTIQDSASSWAHPKFDGVPVIPNSTRMGVGAFVQDEIALGDRWVVTPGLRADWIEAQTDGHPRHQLAGEETSESSAVSGNLGLLYKLSNEINLYGNVGRAFRAPTLLELYFDGPHDVGSDLGDPDLDSETSWNFDIGLKTRTDRLQTMVSAFYNMVDDYIVKENQGDGNYLYMNYAEVSLYGAEAGVDYDVGGGFSTFASVSYVRGENDDTGEDLPGIPPLKGRYGVRYDATLGAENGLWVELAGLTASDQDKTGPNERETDGYTRGDVRMGVDLGETWSFVAAVENFTDELYQDHLSSVWQGFGLNDQPGRNVKVMVKARF</sequence>
<evidence type="ECO:0000256" key="9">
    <source>
        <dbReference type="ARBA" id="ARBA00023237"/>
    </source>
</evidence>
<keyword evidence="3 10" id="KW-1134">Transmembrane beta strand</keyword>
<dbReference type="InterPro" id="IPR037066">
    <property type="entry name" value="Plug_dom_sf"/>
</dbReference>
<evidence type="ECO:0000259" key="13">
    <source>
        <dbReference type="Pfam" id="PF00593"/>
    </source>
</evidence>
<keyword evidence="9 10" id="KW-0998">Cell outer membrane</keyword>
<keyword evidence="16" id="KW-1185">Reference proteome</keyword>
<evidence type="ECO:0000256" key="4">
    <source>
        <dbReference type="ARBA" id="ARBA00022692"/>
    </source>
</evidence>
<dbReference type="KEGG" id="vbl:L21SP4_01564"/>
<dbReference type="InterPro" id="IPR039426">
    <property type="entry name" value="TonB-dep_rcpt-like"/>
</dbReference>
<feature type="signal peptide" evidence="12">
    <location>
        <begin position="1"/>
        <end position="20"/>
    </location>
</feature>
<dbReference type="AlphaFoldDB" id="A0A0G3EHE6"/>
<protein>
    <submittedName>
        <fullName evidence="15">Outer membrane cobalamin translocator</fullName>
    </submittedName>
</protein>
<dbReference type="Proteomes" id="UP000035268">
    <property type="component" value="Chromosome"/>
</dbReference>
<feature type="chain" id="PRO_5005184235" evidence="12">
    <location>
        <begin position="21"/>
        <end position="677"/>
    </location>
</feature>
<dbReference type="GO" id="GO:0009279">
    <property type="term" value="C:cell outer membrane"/>
    <property type="evidence" value="ECO:0007669"/>
    <property type="project" value="UniProtKB-SubCell"/>
</dbReference>
<comment type="similarity">
    <text evidence="10 11">Belongs to the TonB-dependent receptor family.</text>
</comment>
<dbReference type="GO" id="GO:0015344">
    <property type="term" value="F:siderophore uptake transmembrane transporter activity"/>
    <property type="evidence" value="ECO:0007669"/>
    <property type="project" value="TreeGrafter"/>
</dbReference>
<evidence type="ECO:0000256" key="2">
    <source>
        <dbReference type="ARBA" id="ARBA00022448"/>
    </source>
</evidence>
<keyword evidence="7 10" id="KW-0472">Membrane</keyword>
<keyword evidence="5 12" id="KW-0732">Signal</keyword>
<evidence type="ECO:0000313" key="15">
    <source>
        <dbReference type="EMBL" id="AKJ64807.1"/>
    </source>
</evidence>
<feature type="domain" description="TonB-dependent receptor plug" evidence="14">
    <location>
        <begin position="42"/>
        <end position="144"/>
    </location>
</feature>
<gene>
    <name evidence="15" type="primary">btuB</name>
    <name evidence="15" type="ORF">L21SP4_01564</name>
</gene>
<evidence type="ECO:0000313" key="16">
    <source>
        <dbReference type="Proteomes" id="UP000035268"/>
    </source>
</evidence>
<evidence type="ECO:0000256" key="12">
    <source>
        <dbReference type="SAM" id="SignalP"/>
    </source>
</evidence>
<keyword evidence="4 10" id="KW-0812">Transmembrane</keyword>
<evidence type="ECO:0000256" key="1">
    <source>
        <dbReference type="ARBA" id="ARBA00004571"/>
    </source>
</evidence>
<accession>A0A0G3EHE6</accession>
<keyword evidence="8" id="KW-0675">Receptor</keyword>
<name>A0A0G3EHE6_9BACT</name>
<dbReference type="PANTHER" id="PTHR30069">
    <property type="entry name" value="TONB-DEPENDENT OUTER MEMBRANE RECEPTOR"/>
    <property type="match status" value="1"/>
</dbReference>
<dbReference type="OrthoDB" id="9763670at2"/>
<evidence type="ECO:0000256" key="11">
    <source>
        <dbReference type="RuleBase" id="RU003357"/>
    </source>
</evidence>
<dbReference type="PANTHER" id="PTHR30069:SF29">
    <property type="entry name" value="HEMOGLOBIN AND HEMOGLOBIN-HAPTOGLOBIN-BINDING PROTEIN 1-RELATED"/>
    <property type="match status" value="1"/>
</dbReference>